<name>A0ABD2PKU9_9PLAT</name>
<accession>A0ABD2PKU9</accession>
<evidence type="ECO:0000313" key="1">
    <source>
        <dbReference type="EMBL" id="KAL3308131.1"/>
    </source>
</evidence>
<gene>
    <name evidence="1" type="ORF">Ciccas_013341</name>
</gene>
<protein>
    <submittedName>
        <fullName evidence="1">Uncharacterized protein</fullName>
    </submittedName>
</protein>
<dbReference type="EMBL" id="JBJKFK010005801">
    <property type="protein sequence ID" value="KAL3308131.1"/>
    <property type="molecule type" value="Genomic_DNA"/>
</dbReference>
<dbReference type="AlphaFoldDB" id="A0ABD2PKU9"/>
<organism evidence="1 2">
    <name type="scientific">Cichlidogyrus casuarinus</name>
    <dbReference type="NCBI Taxonomy" id="1844966"/>
    <lineage>
        <taxon>Eukaryota</taxon>
        <taxon>Metazoa</taxon>
        <taxon>Spiralia</taxon>
        <taxon>Lophotrochozoa</taxon>
        <taxon>Platyhelminthes</taxon>
        <taxon>Monogenea</taxon>
        <taxon>Monopisthocotylea</taxon>
        <taxon>Dactylogyridea</taxon>
        <taxon>Ancyrocephalidae</taxon>
        <taxon>Cichlidogyrus</taxon>
    </lineage>
</organism>
<sequence>MSIPERTRRLTINTYRMLNGKRVNLETMDRFLVSTLTRKFKHRPATRWALANKGPGMEVDPECSLVDKSYGPPDFALVLATGMFVNFIEGRQNEQIRKEDNSFYDQVSSAWQLFLNTYQESISRDPVSRLNAICKLSIQLRNNTYFANHFDDLEKKFFNYSRRLSLTGEDIFKTLILHYILKFQAFTYLKPNETATMEAFHNMHNVIRVLLKDLTLIPNWLLEVGRMSGKTDKELMFEMRKVLTQFRAAYKEPKKLPYGNTMSSHDLLEVSDRGNEDPLEIRIPSMKPIFSDSQVEIFVWPLFKAYKDRPDLIDYDEKRFPNIRAVIDLFLASRAPVPLQRHSRTDSVNVFALGQNLLLALRSKEISSSVWNMLSVLIMASDHVEDVKELLFKDTSWYFTLTTAIRLAEKPAREVALMSVLLLLETKLFVQLQKSSLEFILPFTIRAVFTGMEKNSESCAFYLAVFQQIVSLYRCEYLPKLLVEIGEKGSSVNSKVSQHLCEMINLLYDSWPNKAWMAPAVTRKFIPIIKQLSDLGIGNQESVSMCSTMINERVLK</sequence>
<evidence type="ECO:0000313" key="2">
    <source>
        <dbReference type="Proteomes" id="UP001626550"/>
    </source>
</evidence>
<keyword evidence="2" id="KW-1185">Reference proteome</keyword>
<reference evidence="1 2" key="1">
    <citation type="submission" date="2024-11" db="EMBL/GenBank/DDBJ databases">
        <title>Adaptive evolution of stress response genes in parasites aligns with host niche diversity.</title>
        <authorList>
            <person name="Hahn C."/>
            <person name="Resl P."/>
        </authorList>
    </citation>
    <scope>NUCLEOTIDE SEQUENCE [LARGE SCALE GENOMIC DNA]</scope>
    <source>
        <strain evidence="1">EGGRZ-B1_66</strain>
        <tissue evidence="1">Body</tissue>
    </source>
</reference>
<comment type="caution">
    <text evidence="1">The sequence shown here is derived from an EMBL/GenBank/DDBJ whole genome shotgun (WGS) entry which is preliminary data.</text>
</comment>
<proteinExistence type="predicted"/>
<dbReference type="Proteomes" id="UP001626550">
    <property type="component" value="Unassembled WGS sequence"/>
</dbReference>